<keyword evidence="6" id="KW-0282">Flagellum</keyword>
<feature type="domain" description="PilZ" evidence="4">
    <location>
        <begin position="104"/>
        <end position="215"/>
    </location>
</feature>
<dbReference type="Proteomes" id="UP001196601">
    <property type="component" value="Unassembled WGS sequence"/>
</dbReference>
<sequence length="229" mass="26762">MEIVATLRQLQQAHDPLIITFHERNQRFQSYLIEVDRDRSRLTLDEMIPSDGERYLLNGETFRIEAFHEGVRVAWECPQAVQITEHQGARCYLSPMPDQVHYHQRRNAFRAQLKLTEQIKVELAGTRLKSPLSGQMLDISATGCKLRIPVDVTQRLQTGQVYERFTAELPFGAMTTSVELRHMQYEEKLDATFVGLRFHRLSGLEQRQVERFVYQLQREARRTEGDGLF</sequence>
<evidence type="ECO:0000259" key="5">
    <source>
        <dbReference type="Pfam" id="PF07317"/>
    </source>
</evidence>
<dbReference type="EMBL" id="JADPMV010000002">
    <property type="protein sequence ID" value="MBS7663093.1"/>
    <property type="molecule type" value="Genomic_DNA"/>
</dbReference>
<dbReference type="Gene3D" id="2.30.110.10">
    <property type="entry name" value="Electron Transport, Fmn-binding Protein, Chain A"/>
    <property type="match status" value="1"/>
</dbReference>
<dbReference type="Gene3D" id="2.40.10.220">
    <property type="entry name" value="predicted glycosyltransferase like domains"/>
    <property type="match status" value="1"/>
</dbReference>
<reference evidence="6 7" key="1">
    <citation type="journal article" date="2021" name="Syst. Appl. Microbiol.">
        <title>Pseudomonas lalucatii sp. nov. isolated from Vallgornera, a karstic cave in Mallorca, Western Mediterranean.</title>
        <authorList>
            <person name="Busquets A."/>
            <person name="Mulet M."/>
            <person name="Gomila M."/>
            <person name="Garcia-Valdes E."/>
        </authorList>
    </citation>
    <scope>NUCLEOTIDE SEQUENCE [LARGE SCALE GENOMIC DNA]</scope>
    <source>
        <strain evidence="6 7">R1b54</strain>
    </source>
</reference>
<organism evidence="6 7">
    <name type="scientific">Pseudomonas lalucatii</name>
    <dbReference type="NCBI Taxonomy" id="1424203"/>
    <lineage>
        <taxon>Bacteria</taxon>
        <taxon>Pseudomonadati</taxon>
        <taxon>Pseudomonadota</taxon>
        <taxon>Gammaproteobacteria</taxon>
        <taxon>Pseudomonadales</taxon>
        <taxon>Pseudomonadaceae</taxon>
        <taxon>Pseudomonas</taxon>
    </lineage>
</organism>
<gene>
    <name evidence="6" type="ORF">I0D00_14245</name>
</gene>
<keyword evidence="1" id="KW-0973">c-di-GMP</keyword>
<protein>
    <submittedName>
        <fullName evidence="6">Flagellar brake protein</fullName>
    </submittedName>
</protein>
<evidence type="ECO:0000313" key="7">
    <source>
        <dbReference type="Proteomes" id="UP001196601"/>
    </source>
</evidence>
<keyword evidence="7" id="KW-1185">Reference proteome</keyword>
<proteinExistence type="predicted"/>
<accession>A0ABS5Q458</accession>
<name>A0ABS5Q458_9PSED</name>
<feature type="domain" description="Type III secretion system flagellar brake protein YcgR PilZN" evidence="5">
    <location>
        <begin position="2"/>
        <end position="100"/>
    </location>
</feature>
<dbReference type="InterPro" id="IPR009875">
    <property type="entry name" value="PilZ_domain"/>
</dbReference>
<evidence type="ECO:0000256" key="1">
    <source>
        <dbReference type="ARBA" id="ARBA00022636"/>
    </source>
</evidence>
<keyword evidence="6" id="KW-0969">Cilium</keyword>
<keyword evidence="6" id="KW-0966">Cell projection</keyword>
<evidence type="ECO:0000259" key="4">
    <source>
        <dbReference type="Pfam" id="PF07238"/>
    </source>
</evidence>
<keyword evidence="3" id="KW-0975">Bacterial flagellum</keyword>
<dbReference type="InterPro" id="IPR012349">
    <property type="entry name" value="Split_barrel_FMN-bd"/>
</dbReference>
<dbReference type="Pfam" id="PF07317">
    <property type="entry name" value="PilZN"/>
    <property type="match status" value="1"/>
</dbReference>
<evidence type="ECO:0000256" key="3">
    <source>
        <dbReference type="ARBA" id="ARBA00023143"/>
    </source>
</evidence>
<dbReference type="Pfam" id="PF07238">
    <property type="entry name" value="PilZ"/>
    <property type="match status" value="1"/>
</dbReference>
<keyword evidence="2" id="KW-0547">Nucleotide-binding</keyword>
<dbReference type="RefSeq" id="WP_213641785.1">
    <property type="nucleotide sequence ID" value="NZ_JADPMV010000002.1"/>
</dbReference>
<comment type="caution">
    <text evidence="6">The sequence shown here is derived from an EMBL/GenBank/DDBJ whole genome shotgun (WGS) entry which is preliminary data.</text>
</comment>
<evidence type="ECO:0000313" key="6">
    <source>
        <dbReference type="EMBL" id="MBS7663093.1"/>
    </source>
</evidence>
<evidence type="ECO:0000256" key="2">
    <source>
        <dbReference type="ARBA" id="ARBA00022741"/>
    </source>
</evidence>
<dbReference type="InterPro" id="IPR009926">
    <property type="entry name" value="T3SS_YcgR_PilZN"/>
</dbReference>